<evidence type="ECO:0000313" key="3">
    <source>
        <dbReference type="EMBL" id="RZC38748.1"/>
    </source>
</evidence>
<dbReference type="Pfam" id="PF00041">
    <property type="entry name" value="fn3"/>
    <property type="match status" value="2"/>
</dbReference>
<dbReference type="PANTHER" id="PTHR46957">
    <property type="entry name" value="CYTOKINE RECEPTOR"/>
    <property type="match status" value="1"/>
</dbReference>
<dbReference type="OrthoDB" id="6108687at2759"/>
<dbReference type="InterPro" id="IPR050713">
    <property type="entry name" value="RTP_Phos/Ushers"/>
</dbReference>
<keyword evidence="1" id="KW-0472">Membrane</keyword>
<dbReference type="Gene3D" id="2.60.40.10">
    <property type="entry name" value="Immunoglobulins"/>
    <property type="match status" value="2"/>
</dbReference>
<keyword evidence="1" id="KW-0812">Transmembrane</keyword>
<dbReference type="InterPro" id="IPR013783">
    <property type="entry name" value="Ig-like_fold"/>
</dbReference>
<keyword evidence="4" id="KW-1185">Reference proteome</keyword>
<keyword evidence="1" id="KW-1133">Transmembrane helix</keyword>
<dbReference type="CDD" id="cd00063">
    <property type="entry name" value="FN3"/>
    <property type="match status" value="2"/>
</dbReference>
<organism evidence="3 4">
    <name type="scientific">Asbolus verrucosus</name>
    <name type="common">Desert ironclad beetle</name>
    <dbReference type="NCBI Taxonomy" id="1661398"/>
    <lineage>
        <taxon>Eukaryota</taxon>
        <taxon>Metazoa</taxon>
        <taxon>Ecdysozoa</taxon>
        <taxon>Arthropoda</taxon>
        <taxon>Hexapoda</taxon>
        <taxon>Insecta</taxon>
        <taxon>Pterygota</taxon>
        <taxon>Neoptera</taxon>
        <taxon>Endopterygota</taxon>
        <taxon>Coleoptera</taxon>
        <taxon>Polyphaga</taxon>
        <taxon>Cucujiformia</taxon>
        <taxon>Tenebrionidae</taxon>
        <taxon>Pimeliinae</taxon>
        <taxon>Asbolus</taxon>
    </lineage>
</organism>
<protein>
    <submittedName>
        <fullName evidence="3">Fn3 domain containing protein</fullName>
    </submittedName>
</protein>
<dbReference type="InterPro" id="IPR036116">
    <property type="entry name" value="FN3_sf"/>
</dbReference>
<dbReference type="EMBL" id="QDEB01040493">
    <property type="protein sequence ID" value="RZC38748.1"/>
    <property type="molecule type" value="Genomic_DNA"/>
</dbReference>
<feature type="transmembrane region" description="Helical" evidence="1">
    <location>
        <begin position="576"/>
        <end position="596"/>
    </location>
</feature>
<sequence length="628" mass="72111">MEVVKTTGTEETLNYTTVISTLKNDFEIPLSVRAEKEAHIFLCDGAFPPRSNCYWFMLQIYGVPYRVRNFVVINKTSSSVALQWHKSTKIYGKLKHHILEYQLLSNVACNFSTNFSSKSLEVNGTFATVKNLLPYSLYSFSVSTVNTKITGRPQILEVATLPANSIHNDEIPEIIAIEPSVVPNEATIKLSRVNCTKIRGPLLVKITPSCFNKWGKRHKAKTYQLPKTELLLNELTPFSDYRLKMKFCRNETNCDNVVESHTFKTAPGVPHAVKDLLVYSKNESTIYLRWKPPYPPTGILDYFYNVRYGVFGGKPSEPPYDLKIVWTEENDLKLQWKHPNQSNGEIQYFKIEAIPPYYARELKIEKQLPITAYNLTYHYKIETQDLLPSTRYRINVAAFNGYFGKPVTVMDTSPPDIPSINGDLHTESSNHSITVEIQTKSGQDYDTYYGLILLISDEHVNVKSYPGLENFDLKNFRIVSKCKLINFDHVYRFIIGDNSQQKHCDGKMENPPLSGGTSYNVTVILTNTFQNKIRYNLYSRICNTTGDTMKKEDKMTEIITNYVDGYNQQLLYKERLTFFFVMVIILLGQIATGLCYKRLVVKEVQYENVPKETYPDLTSFIPKIAVHH</sequence>
<dbReference type="GO" id="GO:0016020">
    <property type="term" value="C:membrane"/>
    <property type="evidence" value="ECO:0007669"/>
    <property type="project" value="UniProtKB-SubCell"/>
</dbReference>
<dbReference type="SUPFAM" id="SSF49265">
    <property type="entry name" value="Fibronectin type III"/>
    <property type="match status" value="3"/>
</dbReference>
<feature type="domain" description="Fibronectin type-III" evidence="2">
    <location>
        <begin position="318"/>
        <end position="415"/>
    </location>
</feature>
<dbReference type="PANTHER" id="PTHR46957:SF3">
    <property type="entry name" value="CYTOKINE RECEPTOR"/>
    <property type="match status" value="1"/>
</dbReference>
<gene>
    <name evidence="3" type="ORF">BDFB_005329</name>
</gene>
<evidence type="ECO:0000259" key="2">
    <source>
        <dbReference type="PROSITE" id="PS50853"/>
    </source>
</evidence>
<dbReference type="SMART" id="SM00060">
    <property type="entry name" value="FN3"/>
    <property type="match status" value="2"/>
</dbReference>
<accession>A0A482W2H8</accession>
<dbReference type="Proteomes" id="UP000292052">
    <property type="component" value="Unassembled WGS sequence"/>
</dbReference>
<dbReference type="STRING" id="1661398.A0A482W2H8"/>
<evidence type="ECO:0000256" key="1">
    <source>
        <dbReference type="SAM" id="Phobius"/>
    </source>
</evidence>
<comment type="caution">
    <text evidence="3">The sequence shown here is derived from an EMBL/GenBank/DDBJ whole genome shotgun (WGS) entry which is preliminary data.</text>
</comment>
<dbReference type="PROSITE" id="PS50853">
    <property type="entry name" value="FN3"/>
    <property type="match status" value="2"/>
</dbReference>
<dbReference type="AlphaFoldDB" id="A0A482W2H8"/>
<proteinExistence type="predicted"/>
<feature type="domain" description="Fibronectin type-III" evidence="2">
    <location>
        <begin position="66"/>
        <end position="164"/>
    </location>
</feature>
<dbReference type="InterPro" id="IPR003961">
    <property type="entry name" value="FN3_dom"/>
</dbReference>
<evidence type="ECO:0000313" key="4">
    <source>
        <dbReference type="Proteomes" id="UP000292052"/>
    </source>
</evidence>
<name>A0A482W2H8_ASBVE</name>
<reference evidence="3 4" key="1">
    <citation type="submission" date="2017-03" db="EMBL/GenBank/DDBJ databases">
        <title>Genome of the blue death feigning beetle - Asbolus verrucosus.</title>
        <authorList>
            <person name="Rider S.D."/>
        </authorList>
    </citation>
    <scope>NUCLEOTIDE SEQUENCE [LARGE SCALE GENOMIC DNA]</scope>
    <source>
        <strain evidence="3">Butters</strain>
        <tissue evidence="3">Head and leg muscle</tissue>
    </source>
</reference>